<name>Q0B044_SYNWW</name>
<reference evidence="6" key="1">
    <citation type="journal article" date="2010" name="Environ. Microbiol.">
        <title>The genome of Syntrophomonas wolfei: new insights into syntrophic metabolism and biohydrogen production.</title>
        <authorList>
            <person name="Sieber J.R."/>
            <person name="Sims D.R."/>
            <person name="Han C."/>
            <person name="Kim E."/>
            <person name="Lykidis A."/>
            <person name="Lapidus A.L."/>
            <person name="McDonnald E."/>
            <person name="Rohlin L."/>
            <person name="Culley D.E."/>
            <person name="Gunsalus R."/>
            <person name="McInerney M.J."/>
        </authorList>
    </citation>
    <scope>NUCLEOTIDE SEQUENCE [LARGE SCALE GENOMIC DNA]</scope>
    <source>
        <strain evidence="6">DSM 2245B / Goettingen</strain>
    </source>
</reference>
<dbReference type="AlphaFoldDB" id="Q0B044"/>
<dbReference type="PANTHER" id="PTHR43308:SF5">
    <property type="entry name" value="S-LAYER PROTEIN _ PEPTIDOGLYCAN ENDO-BETA-N-ACETYLGLUCOSAMINIDASE"/>
    <property type="match status" value="1"/>
</dbReference>
<keyword evidence="6" id="KW-1185">Reference proteome</keyword>
<feature type="domain" description="SLH" evidence="4">
    <location>
        <begin position="763"/>
        <end position="820"/>
    </location>
</feature>
<dbReference type="PANTHER" id="PTHR43308">
    <property type="entry name" value="OUTER MEMBRANE PROTEIN ALPHA-RELATED"/>
    <property type="match status" value="1"/>
</dbReference>
<dbReference type="InterPro" id="IPR011432">
    <property type="entry name" value="Shr-like_HID"/>
</dbReference>
<dbReference type="Proteomes" id="UP000001968">
    <property type="component" value="Chromosome"/>
</dbReference>
<sequence>MRLIGLKDLRIVVGVGWLFVLSLLFTVFPVSWGEAMDIQNSIFQVQASEQLSLAASEELDTTGGWVAEITPEITKKGDISLTFDKVMADPSGTKEQFTVVVNGDTAVITGVVKTNTPEKIKLELKDKANGAQNVIIDYVKSSDPAKQLKSTDGGTVESFSIQIGEPSQAPSLIADSSDNLLGNVIDITFVDDSLWRERVSNVKVNDSSIRGQYRIEEGRLSIDADVFLTSGNHSIVVKAPGYTDAAVVQTILESVTLLNPPVLSADLTNNTIGQAIDITFSDDVAWRGAISDLSINGQSANAKYSINEGKITINAEVFKEARNYIIVVKATGYNDIQLEQSIIQPSSNGGSGSGDGSNNNNSGGGSGDGSGGGAGSGTPGGLTVLFSQAKLSPSDTLLQFDFGNGMDKTLSSNLNKIRVYEKASGTEVKYSNYNYIKQGSGNDAVKLRRLELMFNNLKPGTAYVVELDAGIEANNGSTLGSKQSFEFSTSGTTAGEGAGVPAAEKRFGQEAATIDEQGARIDIPAAAFDQDFKVKVGKVADVSQLPLAEKSKLISDVVEIEKDKSGEFKKAVSITLSFDKTKVDSSKYDIQICYLDEKANKWLPLSNIKVDLAAGQVSGETKHFTKFAVIAAEKAADLKPVEAPKVVKLSDIQGHWAQKAIEELLASSAIGGYPDGSFKPEQNITRAEFTSILVKALKLSVKDGKVFDDTAQHWANEAIAAAAASGIVSGYSESIFAPDESITREQMAVMVVNAGQLAGLGDNKIFADAEQVSAWARKAVAVASAHSIISGYPDNSFRPRANASRAEAAMVIAKSLQLAS</sequence>
<gene>
    <name evidence="5" type="ordered locus">Swol_0317</name>
</gene>
<keyword evidence="1" id="KW-0677">Repeat</keyword>
<feature type="transmembrane region" description="Helical" evidence="3">
    <location>
        <begin position="12"/>
        <end position="32"/>
    </location>
</feature>
<dbReference type="Pfam" id="PF00395">
    <property type="entry name" value="SLH"/>
    <property type="match status" value="3"/>
</dbReference>
<dbReference type="HOGENOM" id="CLU_344818_0_0_9"/>
<keyword evidence="3" id="KW-0472">Membrane</keyword>
<feature type="domain" description="SLH" evidence="4">
    <location>
        <begin position="708"/>
        <end position="762"/>
    </location>
</feature>
<organism evidence="5 6">
    <name type="scientific">Syntrophomonas wolfei subsp. wolfei (strain DSM 2245B / Goettingen)</name>
    <dbReference type="NCBI Taxonomy" id="335541"/>
    <lineage>
        <taxon>Bacteria</taxon>
        <taxon>Bacillati</taxon>
        <taxon>Bacillota</taxon>
        <taxon>Clostridia</taxon>
        <taxon>Eubacteriales</taxon>
        <taxon>Syntrophomonadaceae</taxon>
        <taxon>Syntrophomonas</taxon>
    </lineage>
</organism>
<keyword evidence="3" id="KW-1133">Transmembrane helix</keyword>
<dbReference type="eggNOG" id="COG2041">
    <property type="taxonomic scope" value="Bacteria"/>
</dbReference>
<dbReference type="STRING" id="335541.Swol_0317"/>
<evidence type="ECO:0000256" key="2">
    <source>
        <dbReference type="SAM" id="MobiDB-lite"/>
    </source>
</evidence>
<dbReference type="EMBL" id="CP000448">
    <property type="protein sequence ID" value="ABI67660.1"/>
    <property type="molecule type" value="Genomic_DNA"/>
</dbReference>
<dbReference type="KEGG" id="swo:Swol_0317"/>
<dbReference type="RefSeq" id="WP_011639768.1">
    <property type="nucleotide sequence ID" value="NC_008346.1"/>
</dbReference>
<evidence type="ECO:0000313" key="6">
    <source>
        <dbReference type="Proteomes" id="UP000001968"/>
    </source>
</evidence>
<dbReference type="InterPro" id="IPR051465">
    <property type="entry name" value="Cell_Envelope_Struct_Comp"/>
</dbReference>
<dbReference type="eggNOG" id="COG2273">
    <property type="taxonomic scope" value="Bacteria"/>
</dbReference>
<dbReference type="Gene3D" id="2.60.220.30">
    <property type="match status" value="1"/>
</dbReference>
<feature type="region of interest" description="Disordered" evidence="2">
    <location>
        <begin position="344"/>
        <end position="376"/>
    </location>
</feature>
<evidence type="ECO:0000256" key="1">
    <source>
        <dbReference type="ARBA" id="ARBA00022737"/>
    </source>
</evidence>
<evidence type="ECO:0000259" key="4">
    <source>
        <dbReference type="PROSITE" id="PS51272"/>
    </source>
</evidence>
<proteinExistence type="predicted"/>
<evidence type="ECO:0000313" key="5">
    <source>
        <dbReference type="EMBL" id="ABI67660.1"/>
    </source>
</evidence>
<dbReference type="Pfam" id="PF07550">
    <property type="entry name" value="Shr-like_HID"/>
    <property type="match status" value="2"/>
</dbReference>
<evidence type="ECO:0000256" key="3">
    <source>
        <dbReference type="SAM" id="Phobius"/>
    </source>
</evidence>
<accession>Q0B044</accession>
<feature type="domain" description="SLH" evidence="4">
    <location>
        <begin position="644"/>
        <end position="707"/>
    </location>
</feature>
<dbReference type="OrthoDB" id="9809781at2"/>
<feature type="compositionally biased region" description="Gly residues" evidence="2">
    <location>
        <begin position="362"/>
        <end position="376"/>
    </location>
</feature>
<dbReference type="eggNOG" id="COG2866">
    <property type="taxonomic scope" value="Bacteria"/>
</dbReference>
<protein>
    <recommendedName>
        <fullName evidence="4">SLH domain-containing protein</fullName>
    </recommendedName>
</protein>
<dbReference type="PROSITE" id="PS51272">
    <property type="entry name" value="SLH"/>
    <property type="match status" value="3"/>
</dbReference>
<dbReference type="eggNOG" id="COG1520">
    <property type="taxonomic scope" value="Bacteria"/>
</dbReference>
<dbReference type="InterPro" id="IPR001119">
    <property type="entry name" value="SLH_dom"/>
</dbReference>
<keyword evidence="3" id="KW-0812">Transmembrane</keyword>